<organism evidence="1">
    <name type="scientific">gut metagenome</name>
    <dbReference type="NCBI Taxonomy" id="749906"/>
    <lineage>
        <taxon>unclassified sequences</taxon>
        <taxon>metagenomes</taxon>
        <taxon>organismal metagenomes</taxon>
    </lineage>
</organism>
<accession>J9CT87</accession>
<name>J9CT87_9ZZZZ</name>
<proteinExistence type="predicted"/>
<evidence type="ECO:0000313" key="1">
    <source>
        <dbReference type="EMBL" id="EJX03431.1"/>
    </source>
</evidence>
<comment type="caution">
    <text evidence="1">The sequence shown here is derived from an EMBL/GenBank/DDBJ whole genome shotgun (WGS) entry which is preliminary data.</text>
</comment>
<protein>
    <submittedName>
        <fullName evidence="1">Uncharacterized protein</fullName>
    </submittedName>
</protein>
<dbReference type="EMBL" id="AMCI01002165">
    <property type="protein sequence ID" value="EJX03431.1"/>
    <property type="molecule type" value="Genomic_DNA"/>
</dbReference>
<dbReference type="AlphaFoldDB" id="J9CT87"/>
<sequence length="420" mass="46784">NNTSALNRFKSKMKTLSTVSRNFGSDFARYFGSKVKSSVSVGISALNRFKSKMGTLVKNSRNFGNKIGKNLSRGFKFTKNIGKKLFKAGAVVGGAGVYGIKAAGDFEALGARMNTAFGGDKEKAADYFKWANNFANTTPYSNEEVIDATVKLKSYRYDPKRMMTMLGDWAAAYVKPLDQAIEAFADAGQKEYERLKELGLNKEKVLEYAKSKGSPIAVQGERVLDEQKFMDTLQEMIINNSKDGMKNLTKTLTGMFSTTAGVLKFNIAKLFGYDFDKNQVRVGSMLDWVKQKFDRFNTWMQSKEGEATIDKWAKAFDEALPNIIKIAGIIKDKFKELAGENFVDKLIDSIKNFNPQKINDGLKSIRENFDKTFKVAERLLGIMIGFELGKMFGPKGMIAGAIAGSFAPELIETWKNLNDP</sequence>
<feature type="non-terminal residue" evidence="1">
    <location>
        <position position="1"/>
    </location>
</feature>
<feature type="non-terminal residue" evidence="1">
    <location>
        <position position="420"/>
    </location>
</feature>
<reference evidence="1" key="1">
    <citation type="journal article" date="2012" name="PLoS ONE">
        <title>Gene sets for utilization of primary and secondary nutrition supplies in the distal gut of endangered iberian lynx.</title>
        <authorList>
            <person name="Alcaide M."/>
            <person name="Messina E."/>
            <person name="Richter M."/>
            <person name="Bargiela R."/>
            <person name="Peplies J."/>
            <person name="Huws S.A."/>
            <person name="Newbold C.J."/>
            <person name="Golyshin P.N."/>
            <person name="Simon M.A."/>
            <person name="Lopez G."/>
            <person name="Yakimov M.M."/>
            <person name="Ferrer M."/>
        </authorList>
    </citation>
    <scope>NUCLEOTIDE SEQUENCE</scope>
</reference>
<gene>
    <name evidence="1" type="ORF">EVA_08463</name>
</gene>